<keyword evidence="2" id="KW-0472">Membrane</keyword>
<dbReference type="Pfam" id="PF13727">
    <property type="entry name" value="CoA_binding_3"/>
    <property type="match status" value="1"/>
</dbReference>
<evidence type="ECO:0000313" key="5">
    <source>
        <dbReference type="Proteomes" id="UP000196531"/>
    </source>
</evidence>
<dbReference type="Proteomes" id="UP000196531">
    <property type="component" value="Unassembled WGS sequence"/>
</dbReference>
<evidence type="ECO:0000313" key="4">
    <source>
        <dbReference type="EMBL" id="OUR98803.1"/>
    </source>
</evidence>
<feature type="domain" description="Polysaccharide biosynthesis protein CapD-like" evidence="3">
    <location>
        <begin position="287"/>
        <end position="569"/>
    </location>
</feature>
<dbReference type="InterPro" id="IPR036291">
    <property type="entry name" value="NAD(P)-bd_dom_sf"/>
</dbReference>
<feature type="transmembrane region" description="Helical" evidence="2">
    <location>
        <begin position="12"/>
        <end position="34"/>
    </location>
</feature>
<gene>
    <name evidence="4" type="ORF">A9Q84_05155</name>
</gene>
<organism evidence="4 5">
    <name type="scientific">Halobacteriovorax marinus</name>
    <dbReference type="NCBI Taxonomy" id="97084"/>
    <lineage>
        <taxon>Bacteria</taxon>
        <taxon>Pseudomonadati</taxon>
        <taxon>Bdellovibrionota</taxon>
        <taxon>Bacteriovoracia</taxon>
        <taxon>Bacteriovoracales</taxon>
        <taxon>Halobacteriovoraceae</taxon>
        <taxon>Halobacteriovorax</taxon>
    </lineage>
</organism>
<dbReference type="InterPro" id="IPR051203">
    <property type="entry name" value="Polysaccharide_Synthase-Rel"/>
</dbReference>
<protein>
    <recommendedName>
        <fullName evidence="3">Polysaccharide biosynthesis protein CapD-like domain-containing protein</fullName>
    </recommendedName>
</protein>
<comment type="similarity">
    <text evidence="1">Belongs to the polysaccharide synthase family.</text>
</comment>
<evidence type="ECO:0000256" key="1">
    <source>
        <dbReference type="ARBA" id="ARBA00007430"/>
    </source>
</evidence>
<dbReference type="InterPro" id="IPR003869">
    <property type="entry name" value="Polysac_CapD-like"/>
</dbReference>
<dbReference type="PANTHER" id="PTHR43318:SF1">
    <property type="entry name" value="POLYSACCHARIDE BIOSYNTHESIS PROTEIN EPSC-RELATED"/>
    <property type="match status" value="1"/>
</dbReference>
<name>A0A1Y5FGJ7_9BACT</name>
<dbReference type="EMBL" id="MAAO01000004">
    <property type="protein sequence ID" value="OUR98803.1"/>
    <property type="molecule type" value="Genomic_DNA"/>
</dbReference>
<accession>A0A1Y5FGJ7</accession>
<proteinExistence type="inferred from homology"/>
<dbReference type="AlphaFoldDB" id="A0A1Y5FGJ7"/>
<dbReference type="SUPFAM" id="SSF51735">
    <property type="entry name" value="NAD(P)-binding Rossmann-fold domains"/>
    <property type="match status" value="2"/>
</dbReference>
<evidence type="ECO:0000256" key="2">
    <source>
        <dbReference type="SAM" id="Phobius"/>
    </source>
</evidence>
<keyword evidence="2" id="KW-0812">Transmembrane</keyword>
<sequence>MFQKLSSSRKLLLAISYDFVMTIFSFEIALLLRIGDLSLISLKNNLVYLTVVGCTQMLIFFSLGFYKGVWRYSSTYDLIRLIKGTALGCVTSLIILFMYNRLYDVPRTVFITDWLFLIVLLGGGRLGYRVFRDSVNFKNQSTTARKVLIIGAGSSGEQIFREIKNNPSLDLRVIGFIDDDPQLQNKTIHNCPILGKVEEIEEVTRQCEVDLIYIAIPSGTSEEINRIYEYTKSLNIPAKILPKFGDIINGNIKLSHFRNIEVQDILGRKEVKLDNSSIKSMLKDKTILITGAGGSIGSEIVRQVAIFSPSKLILVDSSEFNLYQLEKDLQSSFPNIKYSIHMLDIRNEAALKSVFTLKPDVIFHAAAYKHVPLVESNPYAGVQTNIRGTQILATLANKYNIKKFVLISSDKAVNPTNIMGATKRIAELICLNEQSKSETTKFVTVRFGNVLGSSGSVIPLFKKQIEQGGPITVTHPEIKRYFMSIPEASQLVLQAGSIGQGGEIFVLEMGEPIYILDIAKQMISLSGHTENEIQISFVGLRPGEKMYEELLLDGETTLQTTHPMVMMAKASKIPPVFEKKLASLLELGAEEEVSNFKIKIKDIISQYVPATLKDSVTVNSSVENNLH</sequence>
<keyword evidence="2" id="KW-1133">Transmembrane helix</keyword>
<evidence type="ECO:0000259" key="3">
    <source>
        <dbReference type="Pfam" id="PF02719"/>
    </source>
</evidence>
<feature type="transmembrane region" description="Helical" evidence="2">
    <location>
        <begin position="78"/>
        <end position="99"/>
    </location>
</feature>
<comment type="caution">
    <text evidence="4">The sequence shown here is derived from an EMBL/GenBank/DDBJ whole genome shotgun (WGS) entry which is preliminary data.</text>
</comment>
<dbReference type="PANTHER" id="PTHR43318">
    <property type="entry name" value="UDP-N-ACETYLGLUCOSAMINE 4,6-DEHYDRATASE"/>
    <property type="match status" value="1"/>
</dbReference>
<reference evidence="5" key="1">
    <citation type="journal article" date="2017" name="Proc. Natl. Acad. Sci. U.S.A.">
        <title>Simulation of Deepwater Horizon oil plume reveals substrate specialization within a complex community of hydrocarbon-degraders.</title>
        <authorList>
            <person name="Hu P."/>
            <person name="Dubinsky E.A."/>
            <person name="Probst A.J."/>
            <person name="Wang J."/>
            <person name="Sieber C.M.K."/>
            <person name="Tom L.M."/>
            <person name="Gardinali P."/>
            <person name="Banfield J.F."/>
            <person name="Atlas R.M."/>
            <person name="Andersen G.L."/>
        </authorList>
    </citation>
    <scope>NUCLEOTIDE SEQUENCE [LARGE SCALE GENOMIC DNA]</scope>
</reference>
<dbReference type="CDD" id="cd05237">
    <property type="entry name" value="UDP_invert_4-6DH_SDR_e"/>
    <property type="match status" value="1"/>
</dbReference>
<feature type="transmembrane region" description="Helical" evidence="2">
    <location>
        <begin position="46"/>
        <end position="66"/>
    </location>
</feature>
<dbReference type="Gene3D" id="3.40.50.720">
    <property type="entry name" value="NAD(P)-binding Rossmann-like Domain"/>
    <property type="match status" value="2"/>
</dbReference>
<dbReference type="Pfam" id="PF02719">
    <property type="entry name" value="Polysacc_synt_2"/>
    <property type="match status" value="1"/>
</dbReference>